<comment type="caution">
    <text evidence="6">The sequence shown here is derived from an EMBL/GenBank/DDBJ whole genome shotgun (WGS) entry which is preliminary data.</text>
</comment>
<dbReference type="Pfam" id="PF07317">
    <property type="entry name" value="PilZN"/>
    <property type="match status" value="1"/>
</dbReference>
<feature type="domain" description="PilZ" evidence="4">
    <location>
        <begin position="152"/>
        <end position="243"/>
    </location>
</feature>
<keyword evidence="7" id="KW-1185">Reference proteome</keyword>
<evidence type="ECO:0000256" key="3">
    <source>
        <dbReference type="ARBA" id="ARBA00023143"/>
    </source>
</evidence>
<reference evidence="7" key="1">
    <citation type="journal article" date="2019" name="Int. J. Syst. Evol. Microbiol.">
        <title>The Global Catalogue of Microorganisms (GCM) 10K type strain sequencing project: providing services to taxonomists for standard genome sequencing and annotation.</title>
        <authorList>
            <consortium name="The Broad Institute Genomics Platform"/>
            <consortium name="The Broad Institute Genome Sequencing Center for Infectious Disease"/>
            <person name="Wu L."/>
            <person name="Ma J."/>
        </authorList>
    </citation>
    <scope>NUCLEOTIDE SEQUENCE [LARGE SCALE GENOMIC DNA]</scope>
    <source>
        <strain evidence="7">CCUG 55491</strain>
    </source>
</reference>
<gene>
    <name evidence="6" type="ORF">ACFQZQ_00275</name>
</gene>
<evidence type="ECO:0000259" key="4">
    <source>
        <dbReference type="Pfam" id="PF07238"/>
    </source>
</evidence>
<evidence type="ECO:0000256" key="2">
    <source>
        <dbReference type="ARBA" id="ARBA00022741"/>
    </source>
</evidence>
<evidence type="ECO:0000313" key="7">
    <source>
        <dbReference type="Proteomes" id="UP001597090"/>
    </source>
</evidence>
<proteinExistence type="predicted"/>
<dbReference type="InterPro" id="IPR009926">
    <property type="entry name" value="T3SS_YcgR_PilZN"/>
</dbReference>
<dbReference type="EMBL" id="JBHTIH010000002">
    <property type="protein sequence ID" value="MFD0737727.1"/>
    <property type="molecule type" value="Genomic_DNA"/>
</dbReference>
<keyword evidence="3" id="KW-0975">Bacterial flagellum</keyword>
<keyword evidence="2" id="KW-0547">Nucleotide-binding</keyword>
<protein>
    <submittedName>
        <fullName evidence="6">Flagellar brake protein</fullName>
    </submittedName>
</protein>
<dbReference type="InterPro" id="IPR012349">
    <property type="entry name" value="Split_barrel_FMN-bd"/>
</dbReference>
<keyword evidence="6" id="KW-0282">Flagellum</keyword>
<dbReference type="Pfam" id="PF07238">
    <property type="entry name" value="PilZ"/>
    <property type="match status" value="1"/>
</dbReference>
<dbReference type="Gene3D" id="2.40.10.220">
    <property type="entry name" value="predicted glycosyltransferase like domains"/>
    <property type="match status" value="1"/>
</dbReference>
<keyword evidence="1" id="KW-0973">c-di-GMP</keyword>
<dbReference type="InterPro" id="IPR009875">
    <property type="entry name" value="PilZ_domain"/>
</dbReference>
<evidence type="ECO:0000313" key="6">
    <source>
        <dbReference type="EMBL" id="MFD0737727.1"/>
    </source>
</evidence>
<evidence type="ECO:0000259" key="5">
    <source>
        <dbReference type="Pfam" id="PF07317"/>
    </source>
</evidence>
<dbReference type="Gene3D" id="2.30.110.10">
    <property type="entry name" value="Electron Transport, Fmn-binding Protein, Chain A"/>
    <property type="match status" value="1"/>
</dbReference>
<sequence length="258" mass="28221">MTTCASREPPRLPEADGLYDKCLLHDAAGIRALLQQLIDARCTLIATGEAGAVSMVTAPLSIEGATLWIDVPQDHAVLQRLLRCPKLAFEGVLDKVTLRFSSGPPALGSHGGRQALHLPVPERLLHMQRRELMRREPVTGPLHCLVYGRDPADPRAPTHATIRDIGGGGLALLTPDDDLPLAPGDLLPGCELELPGVDPVVVTLRVCHVRHITQRGREVRQAGCAFVDLPAAAQTRLFRYLMQLDREQLARRRELEPL</sequence>
<feature type="domain" description="Type III secretion system flagellar brake protein YcgR PilZN" evidence="5">
    <location>
        <begin position="24"/>
        <end position="125"/>
    </location>
</feature>
<name>A0ABW2YGX7_9GAMM</name>
<dbReference type="RefSeq" id="WP_386810692.1">
    <property type="nucleotide sequence ID" value="NZ_JBHTIH010000002.1"/>
</dbReference>
<keyword evidence="6" id="KW-0969">Cilium</keyword>
<organism evidence="6 7">
    <name type="scientific">Lysobacter koreensis</name>
    <dbReference type="NCBI Taxonomy" id="266122"/>
    <lineage>
        <taxon>Bacteria</taxon>
        <taxon>Pseudomonadati</taxon>
        <taxon>Pseudomonadota</taxon>
        <taxon>Gammaproteobacteria</taxon>
        <taxon>Lysobacterales</taxon>
        <taxon>Lysobacteraceae</taxon>
        <taxon>Lysobacter</taxon>
    </lineage>
</organism>
<dbReference type="Proteomes" id="UP001597090">
    <property type="component" value="Unassembled WGS sequence"/>
</dbReference>
<accession>A0ABW2YGX7</accession>
<evidence type="ECO:0000256" key="1">
    <source>
        <dbReference type="ARBA" id="ARBA00022636"/>
    </source>
</evidence>
<keyword evidence="6" id="KW-0966">Cell projection</keyword>